<evidence type="ECO:0000313" key="12">
    <source>
        <dbReference type="Proteomes" id="UP001583172"/>
    </source>
</evidence>
<accession>A0ABR3V8N2</accession>
<evidence type="ECO:0000259" key="10">
    <source>
        <dbReference type="Pfam" id="PF20238"/>
    </source>
</evidence>
<keyword evidence="7" id="KW-0449">Lipoprotein</keyword>
<dbReference type="PANTHER" id="PTHR34992:SF10">
    <property type="entry name" value="COPPER ACQUISITION FACTOR BIM1-LIKE DOMAIN-CONTAINING PROTEIN"/>
    <property type="match status" value="1"/>
</dbReference>
<dbReference type="CDD" id="cd21176">
    <property type="entry name" value="LPMO_auxiliary-like"/>
    <property type="match status" value="1"/>
</dbReference>
<organism evidence="11 12">
    <name type="scientific">Humicola insolens</name>
    <name type="common">Soft-rot fungus</name>
    <dbReference type="NCBI Taxonomy" id="85995"/>
    <lineage>
        <taxon>Eukaryota</taxon>
        <taxon>Fungi</taxon>
        <taxon>Dikarya</taxon>
        <taxon>Ascomycota</taxon>
        <taxon>Pezizomycotina</taxon>
        <taxon>Sordariomycetes</taxon>
        <taxon>Sordariomycetidae</taxon>
        <taxon>Sordariales</taxon>
        <taxon>Chaetomiaceae</taxon>
        <taxon>Mycothermus</taxon>
    </lineage>
</organism>
<keyword evidence="12" id="KW-1185">Reference proteome</keyword>
<evidence type="ECO:0000256" key="6">
    <source>
        <dbReference type="ARBA" id="ARBA00023180"/>
    </source>
</evidence>
<evidence type="ECO:0000256" key="5">
    <source>
        <dbReference type="ARBA" id="ARBA00023136"/>
    </source>
</evidence>
<comment type="caution">
    <text evidence="11">The sequence shown here is derived from an EMBL/GenBank/DDBJ whole genome shotgun (WGS) entry which is preliminary data.</text>
</comment>
<dbReference type="Pfam" id="PF20238">
    <property type="entry name" value="BIM1-like_dom"/>
    <property type="match status" value="1"/>
</dbReference>
<feature type="compositionally biased region" description="Low complexity" evidence="8">
    <location>
        <begin position="215"/>
        <end position="226"/>
    </location>
</feature>
<feature type="domain" description="Copper acquisition factor BIM1-like" evidence="10">
    <location>
        <begin position="21"/>
        <end position="182"/>
    </location>
</feature>
<evidence type="ECO:0000313" key="11">
    <source>
        <dbReference type="EMBL" id="KAL1838123.1"/>
    </source>
</evidence>
<feature type="region of interest" description="Disordered" evidence="8">
    <location>
        <begin position="211"/>
        <end position="230"/>
    </location>
</feature>
<evidence type="ECO:0000256" key="1">
    <source>
        <dbReference type="ARBA" id="ARBA00004609"/>
    </source>
</evidence>
<protein>
    <recommendedName>
        <fullName evidence="10">Copper acquisition factor BIM1-like domain-containing protein</fullName>
    </recommendedName>
</protein>
<evidence type="ECO:0000256" key="8">
    <source>
        <dbReference type="SAM" id="MobiDB-lite"/>
    </source>
</evidence>
<keyword evidence="4 9" id="KW-0732">Signal</keyword>
<dbReference type="Proteomes" id="UP001583172">
    <property type="component" value="Unassembled WGS sequence"/>
</dbReference>
<dbReference type="PANTHER" id="PTHR34992">
    <property type="entry name" value="HYPHAL ANASTAMOSIS-7 PROTEIN"/>
    <property type="match status" value="1"/>
</dbReference>
<keyword evidence="2" id="KW-1003">Cell membrane</keyword>
<keyword evidence="3" id="KW-0336">GPI-anchor</keyword>
<reference evidence="11 12" key="1">
    <citation type="journal article" date="2024" name="Commun. Biol.">
        <title>Comparative genomic analysis of thermophilic fungi reveals convergent evolutionary adaptations and gene losses.</title>
        <authorList>
            <person name="Steindorff A.S."/>
            <person name="Aguilar-Pontes M.V."/>
            <person name="Robinson A.J."/>
            <person name="Andreopoulos B."/>
            <person name="LaButti K."/>
            <person name="Kuo A."/>
            <person name="Mondo S."/>
            <person name="Riley R."/>
            <person name="Otillar R."/>
            <person name="Haridas S."/>
            <person name="Lipzen A."/>
            <person name="Grimwood J."/>
            <person name="Schmutz J."/>
            <person name="Clum A."/>
            <person name="Reid I.D."/>
            <person name="Moisan M.C."/>
            <person name="Butler G."/>
            <person name="Nguyen T.T.M."/>
            <person name="Dewar K."/>
            <person name="Conant G."/>
            <person name="Drula E."/>
            <person name="Henrissat B."/>
            <person name="Hansel C."/>
            <person name="Singer S."/>
            <person name="Hutchinson M.I."/>
            <person name="de Vries R.P."/>
            <person name="Natvig D.O."/>
            <person name="Powell A.J."/>
            <person name="Tsang A."/>
            <person name="Grigoriev I.V."/>
        </authorList>
    </citation>
    <scope>NUCLEOTIDE SEQUENCE [LARGE SCALE GENOMIC DNA]</scope>
    <source>
        <strain evidence="11 12">CBS 620.91</strain>
    </source>
</reference>
<feature type="signal peptide" evidence="9">
    <location>
        <begin position="1"/>
        <end position="21"/>
    </location>
</feature>
<comment type="subcellular location">
    <subcellularLocation>
        <location evidence="1">Cell membrane</location>
        <topology evidence="1">Lipid-anchor</topology>
        <topology evidence="1">GPI-anchor</topology>
    </subcellularLocation>
</comment>
<evidence type="ECO:0000256" key="7">
    <source>
        <dbReference type="ARBA" id="ARBA00023288"/>
    </source>
</evidence>
<sequence length="280" mass="30137">MSPSLLQTLVLTHCLAVAAVAHVVITYPGWRGNNLHITDDFPFGMQWAYPCGGLQETTNRTYWPLDGGAVAFQPGWFTGHLTALMYINIGLGDKPDNYSWPVTKFYLRGPTNNPYPGSVCLPKLDLPENIRNRVKSGDRVTMQIIETMSHGAALYSCADVILTDDPSKVPPVTEQNCFNATDISLSDVAVLGVDELPAACSGAGLAVRTSEDGEAAATMTGTGTDTLPPMHPPPVQPTALKNTLMALGKRHGMSIANMEVDFQDIKSSIEDWQEAFGNAG</sequence>
<evidence type="ECO:0000256" key="9">
    <source>
        <dbReference type="SAM" id="SignalP"/>
    </source>
</evidence>
<dbReference type="EMBL" id="JAZGSY010000236">
    <property type="protein sequence ID" value="KAL1838123.1"/>
    <property type="molecule type" value="Genomic_DNA"/>
</dbReference>
<proteinExistence type="predicted"/>
<dbReference type="InterPro" id="IPR046530">
    <property type="entry name" value="BIM1-like_dom"/>
</dbReference>
<evidence type="ECO:0000256" key="4">
    <source>
        <dbReference type="ARBA" id="ARBA00022729"/>
    </source>
</evidence>
<name>A0ABR3V8N2_HUMIN</name>
<keyword evidence="5" id="KW-0472">Membrane</keyword>
<dbReference type="InterPro" id="IPR046936">
    <property type="entry name" value="BIM1-like"/>
</dbReference>
<keyword evidence="6" id="KW-0325">Glycoprotein</keyword>
<gene>
    <name evidence="11" type="ORF">VTJ49DRAFT_3002</name>
</gene>
<feature type="chain" id="PRO_5047483649" description="Copper acquisition factor BIM1-like domain-containing protein" evidence="9">
    <location>
        <begin position="22"/>
        <end position="280"/>
    </location>
</feature>
<evidence type="ECO:0000256" key="2">
    <source>
        <dbReference type="ARBA" id="ARBA00022475"/>
    </source>
</evidence>
<evidence type="ECO:0000256" key="3">
    <source>
        <dbReference type="ARBA" id="ARBA00022622"/>
    </source>
</evidence>